<dbReference type="PROSITE" id="PS00107">
    <property type="entry name" value="PROTEIN_KINASE_ATP"/>
    <property type="match status" value="1"/>
</dbReference>
<dbReference type="EMBL" id="SDRB02002725">
    <property type="protein sequence ID" value="THG18982.1"/>
    <property type="molecule type" value="Genomic_DNA"/>
</dbReference>
<dbReference type="FunFam" id="3.30.200.20:FF:000325">
    <property type="entry name" value="Putative receptor-like serine/threonine-protein kinase"/>
    <property type="match status" value="1"/>
</dbReference>
<dbReference type="GO" id="GO:0004674">
    <property type="term" value="F:protein serine/threonine kinase activity"/>
    <property type="evidence" value="ECO:0007669"/>
    <property type="project" value="UniProtKB-KW"/>
</dbReference>
<keyword evidence="1" id="KW-0723">Serine/threonine-protein kinase</keyword>
<dbReference type="Gene3D" id="1.10.510.10">
    <property type="entry name" value="Transferase(Phosphotransferase) domain 1"/>
    <property type="match status" value="1"/>
</dbReference>
<organism evidence="9 10">
    <name type="scientific">Camellia sinensis var. sinensis</name>
    <name type="common">China tea</name>
    <dbReference type="NCBI Taxonomy" id="542762"/>
    <lineage>
        <taxon>Eukaryota</taxon>
        <taxon>Viridiplantae</taxon>
        <taxon>Streptophyta</taxon>
        <taxon>Embryophyta</taxon>
        <taxon>Tracheophyta</taxon>
        <taxon>Spermatophyta</taxon>
        <taxon>Magnoliopsida</taxon>
        <taxon>eudicotyledons</taxon>
        <taxon>Gunneridae</taxon>
        <taxon>Pentapetalae</taxon>
        <taxon>asterids</taxon>
        <taxon>Ericales</taxon>
        <taxon>Theaceae</taxon>
        <taxon>Camellia</taxon>
    </lineage>
</organism>
<dbReference type="PANTHER" id="PTHR47987">
    <property type="entry name" value="OS08G0249100 PROTEIN"/>
    <property type="match status" value="1"/>
</dbReference>
<sequence>MQVSRKLILDSDIGLRFGRSERNRGGSCSSNGQRWMVDEEAEMSVSPPPAKILVGISLNPDDSKELVAWAIRIVAHPNDTLVALHVLVEHHRKKHESVAKFQTHAGHTKAYVISVMAEFATICHSKQVNLEARVGFSTSVARGLIEEAKCINADFLVVGHSRNRISHEITRYCFEHAPEGCSVVSVGKCVVPQQNSGLNTLHIEEHCQMISKWSNKNDRMDKSSVTKTKREKIFSPRTVLDVCKGESNSTGEDSSSFGDSSITESPPLSLELKRESNFPKPPSPFKRVSSFLRSSFDFNARKRNDVLSDNEKQQPSLRCFSYKEIAKATKNFHPDNMVGRGGYSEVYRGDLDDGRAIAVKRLAKDNTDENKEKEFLLELGIIGHVNHPNTAILVGCCIENGLHLIFNLSPNGTLASALHGKEDKLLEWPDRYKIALGIARGLHYLHKCCKHRIIHRDIKASNVLLGPDYEPQISDFGLAKWLPNKWTHHAVIPIVGTFGYLAPEYFMHGIVDEKTDVFAFGVLLLEIITGRRPVENLLLWAKPLMESGSITELVDPKLEDKYDLDQMQRLVLTASYCVRRSSIWRPSMSEVLELLTYGNDSEVVESWRMTKFTDEEMEMDDYSMDFGYVSCDGMECRFWSRQLHGVLGLLNIRPARERKSCRKRAEELGELEHGVYMALCWEGKMSKCGGVSVCRWRSSGEHRMGGGRQLGWTGGFGQ</sequence>
<proteinExistence type="predicted"/>
<keyword evidence="3 6" id="KW-0547">Nucleotide-binding</keyword>
<dbReference type="InterPro" id="IPR017441">
    <property type="entry name" value="Protein_kinase_ATP_BS"/>
</dbReference>
<feature type="compositionally biased region" description="Polar residues" evidence="7">
    <location>
        <begin position="246"/>
        <end position="266"/>
    </location>
</feature>
<keyword evidence="4" id="KW-0418">Kinase</keyword>
<feature type="domain" description="Protein kinase" evidence="8">
    <location>
        <begin position="332"/>
        <end position="597"/>
    </location>
</feature>
<dbReference type="STRING" id="542762.A0A4S4ERB9"/>
<dbReference type="SMART" id="SM00220">
    <property type="entry name" value="S_TKc"/>
    <property type="match status" value="1"/>
</dbReference>
<dbReference type="CDD" id="cd00293">
    <property type="entry name" value="USP-like"/>
    <property type="match status" value="1"/>
</dbReference>
<dbReference type="InterPro" id="IPR014729">
    <property type="entry name" value="Rossmann-like_a/b/a_fold"/>
</dbReference>
<dbReference type="Gene3D" id="3.30.200.20">
    <property type="entry name" value="Phosphorylase Kinase, domain 1"/>
    <property type="match status" value="1"/>
</dbReference>
<evidence type="ECO:0000256" key="7">
    <source>
        <dbReference type="SAM" id="MobiDB-lite"/>
    </source>
</evidence>
<dbReference type="GO" id="GO:0005524">
    <property type="term" value="F:ATP binding"/>
    <property type="evidence" value="ECO:0007669"/>
    <property type="project" value="UniProtKB-UniRule"/>
</dbReference>
<dbReference type="Proteomes" id="UP000306102">
    <property type="component" value="Unassembled WGS sequence"/>
</dbReference>
<dbReference type="PANTHER" id="PTHR47987:SF3">
    <property type="entry name" value="OS08G0249100 PROTEIN"/>
    <property type="match status" value="1"/>
</dbReference>
<dbReference type="Gene3D" id="3.40.50.620">
    <property type="entry name" value="HUPs"/>
    <property type="match status" value="1"/>
</dbReference>
<evidence type="ECO:0000259" key="8">
    <source>
        <dbReference type="PROSITE" id="PS50011"/>
    </source>
</evidence>
<evidence type="ECO:0000256" key="6">
    <source>
        <dbReference type="PROSITE-ProRule" id="PRU10141"/>
    </source>
</evidence>
<dbReference type="AlphaFoldDB" id="A0A4S4ERB9"/>
<dbReference type="Pfam" id="PF00582">
    <property type="entry name" value="Usp"/>
    <property type="match status" value="1"/>
</dbReference>
<dbReference type="InterPro" id="IPR046958">
    <property type="entry name" value="RBK1/2/STUNTED"/>
</dbReference>
<dbReference type="InterPro" id="IPR000719">
    <property type="entry name" value="Prot_kinase_dom"/>
</dbReference>
<evidence type="ECO:0000313" key="9">
    <source>
        <dbReference type="EMBL" id="THG18982.1"/>
    </source>
</evidence>
<dbReference type="InterPro" id="IPR008271">
    <property type="entry name" value="Ser/Thr_kinase_AS"/>
</dbReference>
<protein>
    <recommendedName>
        <fullName evidence="8">Protein kinase domain-containing protein</fullName>
    </recommendedName>
</protein>
<reference evidence="9 10" key="1">
    <citation type="journal article" date="2018" name="Proc. Natl. Acad. Sci. U.S.A.">
        <title>Draft genome sequence of Camellia sinensis var. sinensis provides insights into the evolution of the tea genome and tea quality.</title>
        <authorList>
            <person name="Wei C."/>
            <person name="Yang H."/>
            <person name="Wang S."/>
            <person name="Zhao J."/>
            <person name="Liu C."/>
            <person name="Gao L."/>
            <person name="Xia E."/>
            <person name="Lu Y."/>
            <person name="Tai Y."/>
            <person name="She G."/>
            <person name="Sun J."/>
            <person name="Cao H."/>
            <person name="Tong W."/>
            <person name="Gao Q."/>
            <person name="Li Y."/>
            <person name="Deng W."/>
            <person name="Jiang X."/>
            <person name="Wang W."/>
            <person name="Chen Q."/>
            <person name="Zhang S."/>
            <person name="Li H."/>
            <person name="Wu J."/>
            <person name="Wang P."/>
            <person name="Li P."/>
            <person name="Shi C."/>
            <person name="Zheng F."/>
            <person name="Jian J."/>
            <person name="Huang B."/>
            <person name="Shan D."/>
            <person name="Shi M."/>
            <person name="Fang C."/>
            <person name="Yue Y."/>
            <person name="Li F."/>
            <person name="Li D."/>
            <person name="Wei S."/>
            <person name="Han B."/>
            <person name="Jiang C."/>
            <person name="Yin Y."/>
            <person name="Xia T."/>
            <person name="Zhang Z."/>
            <person name="Bennetzen J.L."/>
            <person name="Zhao S."/>
            <person name="Wan X."/>
        </authorList>
    </citation>
    <scope>NUCLEOTIDE SEQUENCE [LARGE SCALE GENOMIC DNA]</scope>
    <source>
        <strain evidence="10">cv. Shuchazao</strain>
        <tissue evidence="9">Leaf</tissue>
    </source>
</reference>
<accession>A0A4S4ERB9</accession>
<comment type="caution">
    <text evidence="9">The sequence shown here is derived from an EMBL/GenBank/DDBJ whole genome shotgun (WGS) entry which is preliminary data.</text>
</comment>
<evidence type="ECO:0000256" key="3">
    <source>
        <dbReference type="ARBA" id="ARBA00022741"/>
    </source>
</evidence>
<dbReference type="PROSITE" id="PS50011">
    <property type="entry name" value="PROTEIN_KINASE_DOM"/>
    <property type="match status" value="1"/>
</dbReference>
<keyword evidence="2" id="KW-0808">Transferase</keyword>
<evidence type="ECO:0000256" key="4">
    <source>
        <dbReference type="ARBA" id="ARBA00022777"/>
    </source>
</evidence>
<dbReference type="InterPro" id="IPR001245">
    <property type="entry name" value="Ser-Thr/Tyr_kinase_cat_dom"/>
</dbReference>
<name>A0A4S4ERB9_CAMSN</name>
<gene>
    <name evidence="9" type="ORF">TEA_021530</name>
</gene>
<evidence type="ECO:0000256" key="1">
    <source>
        <dbReference type="ARBA" id="ARBA00022527"/>
    </source>
</evidence>
<evidence type="ECO:0000313" key="10">
    <source>
        <dbReference type="Proteomes" id="UP000306102"/>
    </source>
</evidence>
<dbReference type="PROSITE" id="PS00108">
    <property type="entry name" value="PROTEIN_KINASE_ST"/>
    <property type="match status" value="1"/>
</dbReference>
<evidence type="ECO:0000256" key="2">
    <source>
        <dbReference type="ARBA" id="ARBA00022679"/>
    </source>
</evidence>
<feature type="binding site" evidence="6">
    <location>
        <position position="360"/>
    </location>
    <ligand>
        <name>ATP</name>
        <dbReference type="ChEBI" id="CHEBI:30616"/>
    </ligand>
</feature>
<keyword evidence="5 6" id="KW-0067">ATP-binding</keyword>
<feature type="region of interest" description="Disordered" evidence="7">
    <location>
        <begin position="244"/>
        <end position="283"/>
    </location>
</feature>
<dbReference type="InterPro" id="IPR006016">
    <property type="entry name" value="UspA"/>
</dbReference>
<dbReference type="FunFam" id="1.10.510.10:FF:000412">
    <property type="entry name" value="Probable receptor-like serine/threonine-protein kinase At5g57670"/>
    <property type="match status" value="1"/>
</dbReference>
<dbReference type="Pfam" id="PF07714">
    <property type="entry name" value="PK_Tyr_Ser-Thr"/>
    <property type="match status" value="1"/>
</dbReference>
<dbReference type="InterPro" id="IPR011009">
    <property type="entry name" value="Kinase-like_dom_sf"/>
</dbReference>
<dbReference type="SUPFAM" id="SSF52402">
    <property type="entry name" value="Adenine nucleotide alpha hydrolases-like"/>
    <property type="match status" value="1"/>
</dbReference>
<keyword evidence="10" id="KW-1185">Reference proteome</keyword>
<evidence type="ECO:0000256" key="5">
    <source>
        <dbReference type="ARBA" id="ARBA00022840"/>
    </source>
</evidence>
<dbReference type="SUPFAM" id="SSF56112">
    <property type="entry name" value="Protein kinase-like (PK-like)"/>
    <property type="match status" value="1"/>
</dbReference>